<evidence type="ECO:0000256" key="3">
    <source>
        <dbReference type="PROSITE-ProRule" id="PRU01248"/>
    </source>
</evidence>
<dbReference type="Gene3D" id="1.10.150.130">
    <property type="match status" value="1"/>
</dbReference>
<dbReference type="PROSITE" id="PS51900">
    <property type="entry name" value="CB"/>
    <property type="match status" value="1"/>
</dbReference>
<dbReference type="Proteomes" id="UP001457898">
    <property type="component" value="Unassembled WGS sequence"/>
</dbReference>
<dbReference type="InterPro" id="IPR044068">
    <property type="entry name" value="CB"/>
</dbReference>
<dbReference type="InterPro" id="IPR025269">
    <property type="entry name" value="SAM-like_dom"/>
</dbReference>
<dbReference type="RefSeq" id="WP_042958259.1">
    <property type="nucleotide sequence ID" value="NZ_JBBMFP010000013.1"/>
</dbReference>
<dbReference type="Pfam" id="PF00589">
    <property type="entry name" value="Phage_integrase"/>
    <property type="match status" value="1"/>
</dbReference>
<evidence type="ECO:0000259" key="5">
    <source>
        <dbReference type="PROSITE" id="PS51900"/>
    </source>
</evidence>
<dbReference type="InterPro" id="IPR010998">
    <property type="entry name" value="Integrase_recombinase_N"/>
</dbReference>
<keyword evidence="7" id="KW-1185">Reference proteome</keyword>
<feature type="domain" description="Tyr recombinase" evidence="4">
    <location>
        <begin position="128"/>
        <end position="318"/>
    </location>
</feature>
<dbReference type="PANTHER" id="PTHR30349:SF81">
    <property type="entry name" value="TYROSINE RECOMBINASE XERC"/>
    <property type="match status" value="1"/>
</dbReference>
<name>A0ABV1DPT3_9FIRM</name>
<protein>
    <submittedName>
        <fullName evidence="6">Tyrosine-type recombinase/integrase</fullName>
    </submittedName>
</protein>
<evidence type="ECO:0000313" key="6">
    <source>
        <dbReference type="EMBL" id="MEQ2432381.1"/>
    </source>
</evidence>
<accession>A0ABV1DPT3</accession>
<evidence type="ECO:0000256" key="1">
    <source>
        <dbReference type="ARBA" id="ARBA00023125"/>
    </source>
</evidence>
<organism evidence="6 7">
    <name type="scientific">Blautia caccae</name>
    <dbReference type="NCBI Taxonomy" id="3133175"/>
    <lineage>
        <taxon>Bacteria</taxon>
        <taxon>Bacillati</taxon>
        <taxon>Bacillota</taxon>
        <taxon>Clostridia</taxon>
        <taxon>Lachnospirales</taxon>
        <taxon>Lachnospiraceae</taxon>
        <taxon>Blautia</taxon>
    </lineage>
</organism>
<sequence>MKNKPEKIRSGQLFFSQTWNFLNVYLVKQVGRSPATAESYRDSLTIFKNYLVGESGKSISTFQFSDCTKECIYNFREYLLANGSQPSTVNVRVAAIRAYLNYASDMDISIQSVALAVSQIPPCKTIKKEKPVLSEDALAAILSAPPDTKFGVRDRAILILLYDTAVRVSELLNIRLCDITAETKHPNIFITGKGNKERTIQLTAKAAGHLKEYMRVYHSNSSKEAYLFSTTIKGVTDRMSVGNVQRIIKKYAALVSEAGISIPDSVHCHMFRRTRATNLYQDGIAIELVSTVLGHARTDTTKNYYAKQSVEQLRGAMESVPTPIPDEAAMWEGSEDEMARICGLR</sequence>
<evidence type="ECO:0000259" key="4">
    <source>
        <dbReference type="PROSITE" id="PS51898"/>
    </source>
</evidence>
<gene>
    <name evidence="6" type="ORF">WMO65_15345</name>
</gene>
<feature type="domain" description="Core-binding (CB)" evidence="5">
    <location>
        <begin position="17"/>
        <end position="104"/>
    </location>
</feature>
<dbReference type="PROSITE" id="PS51898">
    <property type="entry name" value="TYR_RECOMBINASE"/>
    <property type="match status" value="1"/>
</dbReference>
<dbReference type="SUPFAM" id="SSF56349">
    <property type="entry name" value="DNA breaking-rejoining enzymes"/>
    <property type="match status" value="1"/>
</dbReference>
<reference evidence="6 7" key="1">
    <citation type="submission" date="2024-03" db="EMBL/GenBank/DDBJ databases">
        <title>Human intestinal bacterial collection.</title>
        <authorList>
            <person name="Pauvert C."/>
            <person name="Hitch T.C.A."/>
            <person name="Clavel T."/>
        </authorList>
    </citation>
    <scope>NUCLEOTIDE SEQUENCE [LARGE SCALE GENOMIC DNA]</scope>
    <source>
        <strain evidence="6 7">CLA-SR-H028</strain>
    </source>
</reference>
<dbReference type="Gene3D" id="1.10.443.10">
    <property type="entry name" value="Intergrase catalytic core"/>
    <property type="match status" value="1"/>
</dbReference>
<keyword evidence="2" id="KW-0233">DNA recombination</keyword>
<keyword evidence="1 3" id="KW-0238">DNA-binding</keyword>
<dbReference type="Pfam" id="PF13102">
    <property type="entry name" value="Phage_int_SAM_5"/>
    <property type="match status" value="1"/>
</dbReference>
<dbReference type="PANTHER" id="PTHR30349">
    <property type="entry name" value="PHAGE INTEGRASE-RELATED"/>
    <property type="match status" value="1"/>
</dbReference>
<evidence type="ECO:0000313" key="7">
    <source>
        <dbReference type="Proteomes" id="UP001457898"/>
    </source>
</evidence>
<dbReference type="InterPro" id="IPR002104">
    <property type="entry name" value="Integrase_catalytic"/>
</dbReference>
<dbReference type="InterPro" id="IPR050090">
    <property type="entry name" value="Tyrosine_recombinase_XerCD"/>
</dbReference>
<dbReference type="InterPro" id="IPR013762">
    <property type="entry name" value="Integrase-like_cat_sf"/>
</dbReference>
<dbReference type="InterPro" id="IPR011010">
    <property type="entry name" value="DNA_brk_join_enz"/>
</dbReference>
<dbReference type="EMBL" id="JBBMFP010000013">
    <property type="protein sequence ID" value="MEQ2432381.1"/>
    <property type="molecule type" value="Genomic_DNA"/>
</dbReference>
<evidence type="ECO:0000256" key="2">
    <source>
        <dbReference type="ARBA" id="ARBA00023172"/>
    </source>
</evidence>
<proteinExistence type="predicted"/>
<comment type="caution">
    <text evidence="6">The sequence shown here is derived from an EMBL/GenBank/DDBJ whole genome shotgun (WGS) entry which is preliminary data.</text>
</comment>